<evidence type="ECO:0000256" key="2">
    <source>
        <dbReference type="ARBA" id="ARBA00022679"/>
    </source>
</evidence>
<dbReference type="CDD" id="cd07771">
    <property type="entry name" value="ASKHA_NBD_FGGY_RhaB-like"/>
    <property type="match status" value="1"/>
</dbReference>
<keyword evidence="2" id="KW-0808">Transferase</keyword>
<protein>
    <submittedName>
        <fullName evidence="9">Rhamnulokinase</fullName>
    </submittedName>
</protein>
<dbReference type="Gene3D" id="3.30.420.40">
    <property type="match status" value="2"/>
</dbReference>
<dbReference type="InterPro" id="IPR043129">
    <property type="entry name" value="ATPase_NBD"/>
</dbReference>
<evidence type="ECO:0000256" key="3">
    <source>
        <dbReference type="ARBA" id="ARBA00022741"/>
    </source>
</evidence>
<evidence type="ECO:0000259" key="7">
    <source>
        <dbReference type="Pfam" id="PF00370"/>
    </source>
</evidence>
<keyword evidence="10" id="KW-1185">Reference proteome</keyword>
<evidence type="ECO:0000256" key="6">
    <source>
        <dbReference type="ARBA" id="ARBA00023308"/>
    </source>
</evidence>
<feature type="domain" description="Carbohydrate kinase FGGY C-terminal" evidence="8">
    <location>
        <begin position="290"/>
        <end position="485"/>
    </location>
</feature>
<dbReference type="AlphaFoldDB" id="A0A934Q6L0"/>
<organism evidence="9 10">
    <name type="scientific">Leucobacter chromiisoli</name>
    <dbReference type="NCBI Taxonomy" id="2796471"/>
    <lineage>
        <taxon>Bacteria</taxon>
        <taxon>Bacillati</taxon>
        <taxon>Actinomycetota</taxon>
        <taxon>Actinomycetes</taxon>
        <taxon>Micrococcales</taxon>
        <taxon>Microbacteriaceae</taxon>
        <taxon>Leucobacter</taxon>
    </lineage>
</organism>
<evidence type="ECO:0000256" key="5">
    <source>
        <dbReference type="ARBA" id="ARBA00022840"/>
    </source>
</evidence>
<dbReference type="SUPFAM" id="SSF53067">
    <property type="entry name" value="Actin-like ATPase domain"/>
    <property type="match status" value="2"/>
</dbReference>
<keyword evidence="4" id="KW-0418">Kinase</keyword>
<evidence type="ECO:0000256" key="1">
    <source>
        <dbReference type="ARBA" id="ARBA00009156"/>
    </source>
</evidence>
<dbReference type="Pfam" id="PF02782">
    <property type="entry name" value="FGGY_C"/>
    <property type="match status" value="1"/>
</dbReference>
<comment type="caution">
    <text evidence="9">The sequence shown here is derived from an EMBL/GenBank/DDBJ whole genome shotgun (WGS) entry which is preliminary data.</text>
</comment>
<sequence length="522" mass="54381">MGTKQGSAYVAVDMGSSSGRIMLGTLRGTGAEGVPSAPSMTIREVARFANTPLRTAQGLSWDLDAFRRFLEAGLRDAVAAAAAEGSAIRGIGVDSWGVDYARLDEAGELRAFVRHHRDADPDLAAETSRGLDVGDAYERTGVLDQAINTAHQLRQDARAGIGSDGDTAILIADLVVHLLTGRVAAERTLASTTALLDRRDDAWSGRLLADYGAEVRLPELVSPGDFAGGTSPDLTTRIGAEAPLPVYYVTGHDTAAAFAAVTAAAPREPTGPPDGSAPSAGSAAGRSWGVVSCGSWAVVGLAVPQPILTSEARQRGFTQELGAEGDTLLVKNLSGMWLLQELTREWAAEDGLATWPLAALQELLAGARESPYRGRFDPADPSLQAPGDLSRRIGDGCEAAGHDRPRDRIETVRAVLVSLAAAYARALAEAAELAGTTVDAVRIVSGGSRNTVLCELTARYTGLPVVAGPPEASARGVLLQLAVAAGELPSLAVARTIDIDDGETAGHLGVPFRPEHQEDTHD</sequence>
<dbReference type="InterPro" id="IPR013449">
    <property type="entry name" value="Rhamnulokinase"/>
</dbReference>
<name>A0A934Q6L0_9MICO</name>
<dbReference type="PANTHER" id="PTHR43095">
    <property type="entry name" value="SUGAR KINASE"/>
    <property type="match status" value="1"/>
</dbReference>
<keyword evidence="3" id="KW-0547">Nucleotide-binding</keyword>
<gene>
    <name evidence="9" type="ORF">JD276_00565</name>
</gene>
<dbReference type="InterPro" id="IPR050406">
    <property type="entry name" value="FGGY_Carb_Kinase"/>
</dbReference>
<comment type="similarity">
    <text evidence="1">Belongs to the FGGY kinase family.</text>
</comment>
<dbReference type="RefSeq" id="WP_200112710.1">
    <property type="nucleotide sequence ID" value="NZ_JAEHOH010000001.1"/>
</dbReference>
<evidence type="ECO:0000259" key="8">
    <source>
        <dbReference type="Pfam" id="PF02782"/>
    </source>
</evidence>
<feature type="domain" description="Carbohydrate kinase FGGY N-terminal" evidence="7">
    <location>
        <begin position="61"/>
        <end position="257"/>
    </location>
</feature>
<reference evidence="9" key="1">
    <citation type="submission" date="2020-12" db="EMBL/GenBank/DDBJ databases">
        <title>Leucobacter sp. CAS1, isolated from Chromium sludge.</title>
        <authorList>
            <person name="Xu Z."/>
        </authorList>
    </citation>
    <scope>NUCLEOTIDE SEQUENCE</scope>
    <source>
        <strain evidence="9">CSA1</strain>
    </source>
</reference>
<keyword evidence="6" id="KW-0684">Rhamnose metabolism</keyword>
<dbReference type="Pfam" id="PF00370">
    <property type="entry name" value="FGGY_N"/>
    <property type="match status" value="1"/>
</dbReference>
<evidence type="ECO:0000313" key="9">
    <source>
        <dbReference type="EMBL" id="MBK0417532.1"/>
    </source>
</evidence>
<accession>A0A934Q6L0</accession>
<keyword evidence="5" id="KW-0067">ATP-binding</keyword>
<dbReference type="Proteomes" id="UP000608530">
    <property type="component" value="Unassembled WGS sequence"/>
</dbReference>
<evidence type="ECO:0000313" key="10">
    <source>
        <dbReference type="Proteomes" id="UP000608530"/>
    </source>
</evidence>
<dbReference type="EMBL" id="JAEHOH010000001">
    <property type="protein sequence ID" value="MBK0417532.1"/>
    <property type="molecule type" value="Genomic_DNA"/>
</dbReference>
<dbReference type="GO" id="GO:0005524">
    <property type="term" value="F:ATP binding"/>
    <property type="evidence" value="ECO:0007669"/>
    <property type="project" value="UniProtKB-KW"/>
</dbReference>
<dbReference type="GO" id="GO:0008993">
    <property type="term" value="F:rhamnulokinase activity"/>
    <property type="evidence" value="ECO:0007669"/>
    <property type="project" value="InterPro"/>
</dbReference>
<dbReference type="GO" id="GO:0019301">
    <property type="term" value="P:rhamnose catabolic process"/>
    <property type="evidence" value="ECO:0007669"/>
    <property type="project" value="InterPro"/>
</dbReference>
<dbReference type="PANTHER" id="PTHR43095:SF2">
    <property type="entry name" value="GLUCONOKINASE"/>
    <property type="match status" value="1"/>
</dbReference>
<proteinExistence type="inferred from homology"/>
<dbReference type="InterPro" id="IPR018485">
    <property type="entry name" value="FGGY_C"/>
</dbReference>
<dbReference type="InterPro" id="IPR018484">
    <property type="entry name" value="FGGY_N"/>
</dbReference>
<evidence type="ECO:0000256" key="4">
    <source>
        <dbReference type="ARBA" id="ARBA00022777"/>
    </source>
</evidence>